<organism evidence="1 2">
    <name type="scientific">Litorilituus lipolyticus</name>
    <dbReference type="NCBI Taxonomy" id="2491017"/>
    <lineage>
        <taxon>Bacteria</taxon>
        <taxon>Pseudomonadati</taxon>
        <taxon>Pseudomonadota</taxon>
        <taxon>Gammaproteobacteria</taxon>
        <taxon>Alteromonadales</taxon>
        <taxon>Colwelliaceae</taxon>
        <taxon>Litorilituus</taxon>
    </lineage>
</organism>
<gene>
    <name evidence="1" type="ORF">EPA86_17500</name>
</gene>
<proteinExistence type="predicted"/>
<dbReference type="Proteomes" id="UP000315303">
    <property type="component" value="Unassembled WGS sequence"/>
</dbReference>
<dbReference type="PANTHER" id="PTHR35175:SF2">
    <property type="entry name" value="DUF1289 DOMAIN-CONTAINING PROTEIN"/>
    <property type="match status" value="1"/>
</dbReference>
<keyword evidence="2" id="KW-1185">Reference proteome</keyword>
<dbReference type="AlphaFoldDB" id="A0A502KKP2"/>
<reference evidence="1 2" key="1">
    <citation type="submission" date="2019-01" db="EMBL/GenBank/DDBJ databases">
        <title>Litorilituus lipolytica sp. nov., isolated from intertidal sand of the Yellow Sea in China.</title>
        <authorList>
            <person name="Liu A."/>
        </authorList>
    </citation>
    <scope>NUCLEOTIDE SEQUENCE [LARGE SCALE GENOMIC DNA]</scope>
    <source>
        <strain evidence="1 2">RZ04</strain>
    </source>
</reference>
<sequence length="67" mass="7803">MLRKTLNNVQSPCVRNCCLNEQDICLGCFRSLEEIKQWGLATNQEKQTIVSQANSRKMEHEMKSKPY</sequence>
<dbReference type="PANTHER" id="PTHR35175">
    <property type="entry name" value="DUF1289 DOMAIN-CONTAINING PROTEIN"/>
    <property type="match status" value="1"/>
</dbReference>
<comment type="caution">
    <text evidence="1">The sequence shown here is derived from an EMBL/GenBank/DDBJ whole genome shotgun (WGS) entry which is preliminary data.</text>
</comment>
<protein>
    <submittedName>
        <fullName evidence="1">DUF1289 domain-containing protein</fullName>
    </submittedName>
</protein>
<evidence type="ECO:0000313" key="1">
    <source>
        <dbReference type="EMBL" id="TPH12148.1"/>
    </source>
</evidence>
<name>A0A502KKP2_9GAMM</name>
<dbReference type="InterPro" id="IPR010710">
    <property type="entry name" value="DUF1289"/>
</dbReference>
<dbReference type="EMBL" id="SAWY01000041">
    <property type="protein sequence ID" value="TPH12148.1"/>
    <property type="molecule type" value="Genomic_DNA"/>
</dbReference>
<dbReference type="Pfam" id="PF06945">
    <property type="entry name" value="DUF1289"/>
    <property type="match status" value="1"/>
</dbReference>
<dbReference type="OrthoDB" id="9811423at2"/>
<evidence type="ECO:0000313" key="2">
    <source>
        <dbReference type="Proteomes" id="UP000315303"/>
    </source>
</evidence>
<accession>A0A502KKP2</accession>